<evidence type="ECO:0000256" key="5">
    <source>
        <dbReference type="PROSITE-ProRule" id="PRU00076"/>
    </source>
</evidence>
<keyword evidence="4" id="KW-0325">Glycoprotein</keyword>
<dbReference type="PANTHER" id="PTHR24038">
    <property type="entry name" value="STABILIN"/>
    <property type="match status" value="1"/>
</dbReference>
<evidence type="ECO:0000259" key="6">
    <source>
        <dbReference type="PROSITE" id="PS50026"/>
    </source>
</evidence>
<proteinExistence type="predicted"/>
<dbReference type="Proteomes" id="UP000887574">
    <property type="component" value="Unplaced"/>
</dbReference>
<evidence type="ECO:0000256" key="4">
    <source>
        <dbReference type="ARBA" id="ARBA00023180"/>
    </source>
</evidence>
<keyword evidence="2" id="KW-0472">Membrane</keyword>
<dbReference type="AlphaFoldDB" id="A0A915CUE8"/>
<organism evidence="7 8">
    <name type="scientific">Ditylenchus dipsaci</name>
    <dbReference type="NCBI Taxonomy" id="166011"/>
    <lineage>
        <taxon>Eukaryota</taxon>
        <taxon>Metazoa</taxon>
        <taxon>Ecdysozoa</taxon>
        <taxon>Nematoda</taxon>
        <taxon>Chromadorea</taxon>
        <taxon>Rhabditida</taxon>
        <taxon>Tylenchina</taxon>
        <taxon>Tylenchomorpha</taxon>
        <taxon>Sphaerularioidea</taxon>
        <taxon>Anguinidae</taxon>
        <taxon>Anguininae</taxon>
        <taxon>Ditylenchus</taxon>
    </lineage>
</organism>
<keyword evidence="7" id="KW-1185">Reference proteome</keyword>
<keyword evidence="5" id="KW-0245">EGF-like domain</keyword>
<dbReference type="SMART" id="SM00181">
    <property type="entry name" value="EGF"/>
    <property type="match status" value="3"/>
</dbReference>
<evidence type="ECO:0000313" key="7">
    <source>
        <dbReference type="Proteomes" id="UP000887574"/>
    </source>
</evidence>
<dbReference type="Gene3D" id="2.10.25.10">
    <property type="entry name" value="Laminin"/>
    <property type="match status" value="1"/>
</dbReference>
<dbReference type="PANTHER" id="PTHR24038:SF11">
    <property type="entry name" value="INTEGRIN BETA-LIKE PROTEIN E"/>
    <property type="match status" value="1"/>
</dbReference>
<evidence type="ECO:0000256" key="2">
    <source>
        <dbReference type="ARBA" id="ARBA00023136"/>
    </source>
</evidence>
<dbReference type="PROSITE" id="PS01186">
    <property type="entry name" value="EGF_2"/>
    <property type="match status" value="2"/>
</dbReference>
<evidence type="ECO:0000313" key="8">
    <source>
        <dbReference type="WBParaSite" id="jg12497"/>
    </source>
</evidence>
<comment type="caution">
    <text evidence="5">Lacks conserved residue(s) required for the propagation of feature annotation.</text>
</comment>
<keyword evidence="3" id="KW-1015">Disulfide bond</keyword>
<sequence length="209" mass="22870">MQLLEFVFVRQDMKEMDTTIALKYGQIALLIHRFVTEMPNVITTQRMLLQTRLCDGVTCMSIHLPETAKGDCLACHCKATCEYGECKCQQGFFGNGLLCVPDPDDCINYPGLCHSTNGQCNMTRRRCECKKGYTGNGIDCSGKVSCIQQPGVCHPSAECQPTGHCRCNEGFFGDGISCSTESSKKHLANYSCPARCSANSECVNGACKC</sequence>
<dbReference type="PROSITE" id="PS50026">
    <property type="entry name" value="EGF_3"/>
    <property type="match status" value="1"/>
</dbReference>
<evidence type="ECO:0000256" key="3">
    <source>
        <dbReference type="ARBA" id="ARBA00023157"/>
    </source>
</evidence>
<dbReference type="WBParaSite" id="jg12497">
    <property type="protein sequence ID" value="jg12497"/>
    <property type="gene ID" value="jg12497"/>
</dbReference>
<dbReference type="GO" id="GO:0016020">
    <property type="term" value="C:membrane"/>
    <property type="evidence" value="ECO:0007669"/>
    <property type="project" value="UniProtKB-SubCell"/>
</dbReference>
<accession>A0A915CUE8</accession>
<feature type="domain" description="EGF-like" evidence="6">
    <location>
        <begin position="102"/>
        <end position="141"/>
    </location>
</feature>
<name>A0A915CUE8_9BILA</name>
<protein>
    <submittedName>
        <fullName evidence="8">EGF-like domain-containing protein</fullName>
    </submittedName>
</protein>
<dbReference type="InterPro" id="IPR000742">
    <property type="entry name" value="EGF"/>
</dbReference>
<comment type="subcellular location">
    <subcellularLocation>
        <location evidence="1">Membrane</location>
    </subcellularLocation>
</comment>
<evidence type="ECO:0000256" key="1">
    <source>
        <dbReference type="ARBA" id="ARBA00004370"/>
    </source>
</evidence>
<reference evidence="8" key="1">
    <citation type="submission" date="2022-11" db="UniProtKB">
        <authorList>
            <consortium name="WormBaseParasite"/>
        </authorList>
    </citation>
    <scope>IDENTIFICATION</scope>
</reference>